<gene>
    <name evidence="4" type="ORF">SSP24_62450</name>
</gene>
<sequence>MGRTSAQERRQSAIRAATAEFALRGYYGTSTEAIAQRVGVTQKYRNTARRRPKRLLIQMQGYALVAAAQTQGDDRIGELVRTGWMRSGNGKPGGKAVEPAPGTGGGVSTEGASVARPARKGDASAHACRIEQGGHRGGDESGEAVGSDPRAGAGAVEDQAELSGQQVGIARTTLLGLGPEEGRQVPLDPVGHLARGVALILELDLDSQYWQPRNSGAAAPASTAGAAGTSSPV</sequence>
<proteinExistence type="predicted"/>
<organism evidence="4 5">
    <name type="scientific">Streptomyces spinoverrucosus</name>
    <dbReference type="NCBI Taxonomy" id="284043"/>
    <lineage>
        <taxon>Bacteria</taxon>
        <taxon>Bacillati</taxon>
        <taxon>Actinomycetota</taxon>
        <taxon>Actinomycetes</taxon>
        <taxon>Kitasatosporales</taxon>
        <taxon>Streptomycetaceae</taxon>
        <taxon>Streptomyces</taxon>
    </lineage>
</organism>
<evidence type="ECO:0000313" key="4">
    <source>
        <dbReference type="EMBL" id="GEC08590.1"/>
    </source>
</evidence>
<dbReference type="AlphaFoldDB" id="A0A4Y3VSF5"/>
<feature type="compositionally biased region" description="Low complexity" evidence="2">
    <location>
        <begin position="215"/>
        <end position="233"/>
    </location>
</feature>
<comment type="caution">
    <text evidence="4">The sequence shown here is derived from an EMBL/GenBank/DDBJ whole genome shotgun (WGS) entry which is preliminary data.</text>
</comment>
<feature type="domain" description="HTH tetR-type" evidence="3">
    <location>
        <begin position="14"/>
        <end position="42"/>
    </location>
</feature>
<feature type="region of interest" description="Disordered" evidence="2">
    <location>
        <begin position="131"/>
        <end position="156"/>
    </location>
</feature>
<name>A0A4Y3VSF5_9ACTN</name>
<accession>A0A4Y3VSF5</accession>
<dbReference type="Proteomes" id="UP000317881">
    <property type="component" value="Unassembled WGS sequence"/>
</dbReference>
<dbReference type="InterPro" id="IPR001647">
    <property type="entry name" value="HTH_TetR"/>
</dbReference>
<evidence type="ECO:0000256" key="2">
    <source>
        <dbReference type="SAM" id="MobiDB-lite"/>
    </source>
</evidence>
<evidence type="ECO:0000313" key="5">
    <source>
        <dbReference type="Proteomes" id="UP000317881"/>
    </source>
</evidence>
<reference evidence="4 5" key="1">
    <citation type="submission" date="2019-06" db="EMBL/GenBank/DDBJ databases">
        <title>Whole genome shotgun sequence of Streptomyces spinoverrucosus NBRC 14228.</title>
        <authorList>
            <person name="Hosoyama A."/>
            <person name="Uohara A."/>
            <person name="Ohji S."/>
            <person name="Ichikawa N."/>
        </authorList>
    </citation>
    <scope>NUCLEOTIDE SEQUENCE [LARGE SCALE GENOMIC DNA]</scope>
    <source>
        <strain evidence="4 5">NBRC 14228</strain>
    </source>
</reference>
<evidence type="ECO:0000256" key="1">
    <source>
        <dbReference type="ARBA" id="ARBA00023125"/>
    </source>
</evidence>
<dbReference type="GO" id="GO:0003677">
    <property type="term" value="F:DNA binding"/>
    <property type="evidence" value="ECO:0007669"/>
    <property type="project" value="UniProtKB-KW"/>
</dbReference>
<keyword evidence="5" id="KW-1185">Reference proteome</keyword>
<feature type="region of interest" description="Disordered" evidence="2">
    <location>
        <begin position="212"/>
        <end position="233"/>
    </location>
</feature>
<dbReference type="EMBL" id="BJND01000055">
    <property type="protein sequence ID" value="GEC08590.1"/>
    <property type="molecule type" value="Genomic_DNA"/>
</dbReference>
<dbReference type="InterPro" id="IPR009057">
    <property type="entry name" value="Homeodomain-like_sf"/>
</dbReference>
<feature type="region of interest" description="Disordered" evidence="2">
    <location>
        <begin position="84"/>
        <end position="112"/>
    </location>
</feature>
<dbReference type="SUPFAM" id="SSF46689">
    <property type="entry name" value="Homeodomain-like"/>
    <property type="match status" value="1"/>
</dbReference>
<keyword evidence="1" id="KW-0238">DNA-binding</keyword>
<dbReference type="Gene3D" id="1.10.10.60">
    <property type="entry name" value="Homeodomain-like"/>
    <property type="match status" value="1"/>
</dbReference>
<dbReference type="Pfam" id="PF00440">
    <property type="entry name" value="TetR_N"/>
    <property type="match status" value="1"/>
</dbReference>
<protein>
    <recommendedName>
        <fullName evidence="3">HTH tetR-type domain-containing protein</fullName>
    </recommendedName>
</protein>
<evidence type="ECO:0000259" key="3">
    <source>
        <dbReference type="Pfam" id="PF00440"/>
    </source>
</evidence>